<comment type="caution">
    <text evidence="1">The sequence shown here is derived from an EMBL/GenBank/DDBJ whole genome shotgun (WGS) entry which is preliminary data.</text>
</comment>
<protein>
    <submittedName>
        <fullName evidence="1">DUF6153 family protein</fullName>
    </submittedName>
</protein>
<dbReference type="InterPro" id="IPR046151">
    <property type="entry name" value="DUF6153"/>
</dbReference>
<dbReference type="RefSeq" id="WP_381610801.1">
    <property type="nucleotide sequence ID" value="NZ_JBHTEB010000001.1"/>
</dbReference>
<name>A0ABW2W9Y9_9ACTN</name>
<keyword evidence="2" id="KW-1185">Reference proteome</keyword>
<dbReference type="Proteomes" id="UP001597023">
    <property type="component" value="Unassembled WGS sequence"/>
</dbReference>
<sequence length="147" mass="14358">MRVVAVGTQSCRARSSLGGRRAWLLFGLLVGLFAMHVLAPVGVVAAGGHGSPHSSHSAVASADVGMGPGGVAFVCHDDGGGTGGHTQHADAVCASAALGTGPVLLHAPLPDPAGAASPAEHLHGAYAAASEGGRAPPTLAELQLLRI</sequence>
<accession>A0ABW2W9Y9</accession>
<gene>
    <name evidence="1" type="ORF">ACFQZ6_19175</name>
</gene>
<proteinExistence type="predicted"/>
<evidence type="ECO:0000313" key="1">
    <source>
        <dbReference type="EMBL" id="MFD0316298.1"/>
    </source>
</evidence>
<organism evidence="1 2">
    <name type="scientific">Streptomyces flavalbus</name>
    <dbReference type="NCBI Taxonomy" id="2665155"/>
    <lineage>
        <taxon>Bacteria</taxon>
        <taxon>Bacillati</taxon>
        <taxon>Actinomycetota</taxon>
        <taxon>Actinomycetes</taxon>
        <taxon>Kitasatosporales</taxon>
        <taxon>Streptomycetaceae</taxon>
        <taxon>Streptomyces</taxon>
    </lineage>
</organism>
<dbReference type="Pfam" id="PF19650">
    <property type="entry name" value="DUF6153"/>
    <property type="match status" value="1"/>
</dbReference>
<reference evidence="2" key="1">
    <citation type="journal article" date="2019" name="Int. J. Syst. Evol. Microbiol.">
        <title>The Global Catalogue of Microorganisms (GCM) 10K type strain sequencing project: providing services to taxonomists for standard genome sequencing and annotation.</title>
        <authorList>
            <consortium name="The Broad Institute Genomics Platform"/>
            <consortium name="The Broad Institute Genome Sequencing Center for Infectious Disease"/>
            <person name="Wu L."/>
            <person name="Ma J."/>
        </authorList>
    </citation>
    <scope>NUCLEOTIDE SEQUENCE [LARGE SCALE GENOMIC DNA]</scope>
    <source>
        <strain evidence="2">CGMCC 4.7400</strain>
    </source>
</reference>
<dbReference type="EMBL" id="JBHTEB010000001">
    <property type="protein sequence ID" value="MFD0316298.1"/>
    <property type="molecule type" value="Genomic_DNA"/>
</dbReference>
<evidence type="ECO:0000313" key="2">
    <source>
        <dbReference type="Proteomes" id="UP001597023"/>
    </source>
</evidence>